<keyword evidence="5" id="KW-1185">Reference proteome</keyword>
<keyword evidence="1 4" id="KW-0489">Methyltransferase</keyword>
<evidence type="ECO:0000256" key="2">
    <source>
        <dbReference type="ARBA" id="ARBA00022679"/>
    </source>
</evidence>
<dbReference type="InterPro" id="IPR029063">
    <property type="entry name" value="SAM-dependent_MTases_sf"/>
</dbReference>
<comment type="caution">
    <text evidence="3">The sequence shown here is derived from an EMBL/GenBank/DDBJ whole genome shotgun (WGS) entry which is preliminary data.</text>
</comment>
<sequence length="310" mass="32823">MAWMALVTLMSPHQLSVGDLAFLFTRNSRADAPAEVGSSVAKLQVPLKSPQAAWSAAAWVHPLPLVVMAARGRGGAGKGTGKRRQGKAAKVEVATKVQLTGGLHRSRSIKVPGVFLRPMMSQVREALFNMLGACDVFDNETSRVLDLFAGSGIVGLESASRGAGHVTFVDASPVCAKAIEENCKALGVEDSTAVACTKAEQFLATPEKFGAERPFGLVTATPPYEEVSYPALLDALAQSPAIGEDTILVVEYPNEQEEGIPSSLSGTLQGLRRKVFGRTILVVYVCHPTGKPLGIRPKPQEFGLSSTPML</sequence>
<dbReference type="AlphaFoldDB" id="A0A9P1BFA5"/>
<dbReference type="InterPro" id="IPR004398">
    <property type="entry name" value="RNA_MeTrfase_RsmD"/>
</dbReference>
<dbReference type="PANTHER" id="PTHR43542">
    <property type="entry name" value="METHYLTRANSFERASE"/>
    <property type="match status" value="1"/>
</dbReference>
<dbReference type="PANTHER" id="PTHR43542:SF1">
    <property type="entry name" value="METHYLTRANSFERASE"/>
    <property type="match status" value="1"/>
</dbReference>
<evidence type="ECO:0000256" key="1">
    <source>
        <dbReference type="ARBA" id="ARBA00022603"/>
    </source>
</evidence>
<dbReference type="CDD" id="cd02440">
    <property type="entry name" value="AdoMet_MTases"/>
    <property type="match status" value="1"/>
</dbReference>
<reference evidence="3" key="1">
    <citation type="submission" date="2022-10" db="EMBL/GenBank/DDBJ databases">
        <authorList>
            <person name="Chen Y."/>
            <person name="Dougan E. K."/>
            <person name="Chan C."/>
            <person name="Rhodes N."/>
            <person name="Thang M."/>
        </authorList>
    </citation>
    <scope>NUCLEOTIDE SEQUENCE</scope>
</reference>
<proteinExistence type="predicted"/>
<dbReference type="GO" id="GO:0031167">
    <property type="term" value="P:rRNA methylation"/>
    <property type="evidence" value="ECO:0007669"/>
    <property type="project" value="InterPro"/>
</dbReference>
<evidence type="ECO:0000313" key="3">
    <source>
        <dbReference type="EMBL" id="CAI3972429.1"/>
    </source>
</evidence>
<dbReference type="EMBL" id="CAMXCT010000011">
    <property type="protein sequence ID" value="CAI3972429.1"/>
    <property type="molecule type" value="Genomic_DNA"/>
</dbReference>
<dbReference type="EMBL" id="CAMXCT020000011">
    <property type="protein sequence ID" value="CAL1125804.1"/>
    <property type="molecule type" value="Genomic_DNA"/>
</dbReference>
<reference evidence="4 5" key="2">
    <citation type="submission" date="2024-05" db="EMBL/GenBank/DDBJ databases">
        <authorList>
            <person name="Chen Y."/>
            <person name="Shah S."/>
            <person name="Dougan E. K."/>
            <person name="Thang M."/>
            <person name="Chan C."/>
        </authorList>
    </citation>
    <scope>NUCLEOTIDE SEQUENCE [LARGE SCALE GENOMIC DNA]</scope>
</reference>
<keyword evidence="2" id="KW-0808">Transferase</keyword>
<evidence type="ECO:0000313" key="4">
    <source>
        <dbReference type="EMBL" id="CAL4759741.1"/>
    </source>
</evidence>
<protein>
    <submittedName>
        <fullName evidence="4">rRNA methyltransferase YlbH</fullName>
    </submittedName>
</protein>
<dbReference type="OrthoDB" id="3548at2759"/>
<evidence type="ECO:0000313" key="5">
    <source>
        <dbReference type="Proteomes" id="UP001152797"/>
    </source>
</evidence>
<gene>
    <name evidence="3" type="ORF">C1SCF055_LOCUS1015</name>
</gene>
<dbReference type="GO" id="GO:0008168">
    <property type="term" value="F:methyltransferase activity"/>
    <property type="evidence" value="ECO:0007669"/>
    <property type="project" value="UniProtKB-KW"/>
</dbReference>
<dbReference type="SUPFAM" id="SSF53335">
    <property type="entry name" value="S-adenosyl-L-methionine-dependent methyltransferases"/>
    <property type="match status" value="1"/>
</dbReference>
<dbReference type="Pfam" id="PF03602">
    <property type="entry name" value="Cons_hypoth95"/>
    <property type="match status" value="1"/>
</dbReference>
<name>A0A9P1BFA5_9DINO</name>
<dbReference type="Proteomes" id="UP001152797">
    <property type="component" value="Unassembled WGS sequence"/>
</dbReference>
<dbReference type="EMBL" id="CAMXCT030000011">
    <property type="protein sequence ID" value="CAL4759741.1"/>
    <property type="molecule type" value="Genomic_DNA"/>
</dbReference>
<accession>A0A9P1BFA5</accession>
<organism evidence="3">
    <name type="scientific">Cladocopium goreaui</name>
    <dbReference type="NCBI Taxonomy" id="2562237"/>
    <lineage>
        <taxon>Eukaryota</taxon>
        <taxon>Sar</taxon>
        <taxon>Alveolata</taxon>
        <taxon>Dinophyceae</taxon>
        <taxon>Suessiales</taxon>
        <taxon>Symbiodiniaceae</taxon>
        <taxon>Cladocopium</taxon>
    </lineage>
</organism>
<dbReference type="Gene3D" id="3.40.50.150">
    <property type="entry name" value="Vaccinia Virus protein VP39"/>
    <property type="match status" value="1"/>
</dbReference>